<protein>
    <submittedName>
        <fullName evidence="1">Truncated HIC1 protein</fullName>
    </submittedName>
</protein>
<gene>
    <name evidence="1" type="primary">HIC1</name>
</gene>
<name>A0MA52_HUMAN</name>
<dbReference type="AlphaFoldDB" id="A0MA52"/>
<sequence length="22" mass="2377">MTFPEADILLKSGNCLQKGHCA</sequence>
<dbReference type="OrthoDB" id="8922241at2759"/>
<organism evidence="1">
    <name type="scientific">Homo sapiens</name>
    <name type="common">Human</name>
    <dbReference type="NCBI Taxonomy" id="9606"/>
    <lineage>
        <taxon>Eukaryota</taxon>
        <taxon>Metazoa</taxon>
        <taxon>Chordata</taxon>
        <taxon>Craniata</taxon>
        <taxon>Vertebrata</taxon>
        <taxon>Euteleostomi</taxon>
        <taxon>Mammalia</taxon>
        <taxon>Eutheria</taxon>
        <taxon>Euarchontoglires</taxon>
        <taxon>Primates</taxon>
        <taxon>Haplorrhini</taxon>
        <taxon>Catarrhini</taxon>
        <taxon>Hominidae</taxon>
        <taxon>Homo</taxon>
    </lineage>
</organism>
<dbReference type="PeptideAtlas" id="A0MA52"/>
<proteinExistence type="evidence at transcript level"/>
<dbReference type="ChiTaRS" id="HIC1">
    <property type="organism name" value="human"/>
</dbReference>
<dbReference type="EMBL" id="DQ187313">
    <property type="protein sequence ID" value="ABA60890.1"/>
    <property type="molecule type" value="mRNA"/>
</dbReference>
<accession>A0MA52</accession>
<reference evidence="1" key="1">
    <citation type="journal article" date="2006" name="Cancer Res.">
        <title>Identification and functional characterization of a novel unspliced transcript variant of HIC-1 in human cancer cells exposed to adverse growth conditions.</title>
        <authorList>
            <person name="Mondal A.M."/>
            <person name="Chinnadurai S."/>
            <person name="Datta K."/>
            <person name="Chauhan S.S."/>
            <person name="Sinha S."/>
            <person name="Chattopadhyay P."/>
        </authorList>
    </citation>
    <scope>NUCLEOTIDE SEQUENCE</scope>
</reference>
<evidence type="ECO:0000313" key="1">
    <source>
        <dbReference type="EMBL" id="ABA60890.1"/>
    </source>
</evidence>